<evidence type="ECO:0000259" key="7">
    <source>
        <dbReference type="Pfam" id="PF00889"/>
    </source>
</evidence>
<keyword evidence="4 6" id="KW-0648">Protein biosynthesis</keyword>
<feature type="region of interest" description="Involved in Mg(2+) ion dislocation from EF-Tu" evidence="6">
    <location>
        <begin position="81"/>
        <end position="84"/>
    </location>
</feature>
<dbReference type="NCBIfam" id="TIGR00116">
    <property type="entry name" value="tsf"/>
    <property type="match status" value="1"/>
</dbReference>
<evidence type="ECO:0000256" key="4">
    <source>
        <dbReference type="ARBA" id="ARBA00022917"/>
    </source>
</evidence>
<keyword evidence="3 6" id="KW-0251">Elongation factor</keyword>
<dbReference type="Gene3D" id="1.10.8.10">
    <property type="entry name" value="DNA helicase RuvA subunit, C-terminal domain"/>
    <property type="match status" value="1"/>
</dbReference>
<name>A0A269TKT2_9BACT</name>
<dbReference type="FunFam" id="1.10.8.10:FF:000001">
    <property type="entry name" value="Elongation factor Ts"/>
    <property type="match status" value="1"/>
</dbReference>
<dbReference type="InterPro" id="IPR018101">
    <property type="entry name" value="Transl_elong_Ts_CS"/>
</dbReference>
<dbReference type="PANTHER" id="PTHR11741">
    <property type="entry name" value="ELONGATION FACTOR TS"/>
    <property type="match status" value="1"/>
</dbReference>
<dbReference type="SUPFAM" id="SSF54713">
    <property type="entry name" value="Elongation factor Ts (EF-Ts), dimerisation domain"/>
    <property type="match status" value="2"/>
</dbReference>
<dbReference type="RefSeq" id="WP_095334795.1">
    <property type="nucleotide sequence ID" value="NZ_NQNY01000006.1"/>
</dbReference>
<evidence type="ECO:0000313" key="8">
    <source>
        <dbReference type="EMBL" id="PAK21385.1"/>
    </source>
</evidence>
<dbReference type="GO" id="GO:0003746">
    <property type="term" value="F:translation elongation factor activity"/>
    <property type="evidence" value="ECO:0007669"/>
    <property type="project" value="UniProtKB-UniRule"/>
</dbReference>
<reference evidence="9" key="1">
    <citation type="submission" date="2017-08" db="EMBL/GenBank/DDBJ databases">
        <authorList>
            <person name="Alvarez-Ponce D."/>
            <person name="Weitzman C.L."/>
            <person name="Tillett R.L."/>
            <person name="Sandmeier F.C."/>
            <person name="Tracy C.R."/>
        </authorList>
    </citation>
    <scope>NUCLEOTIDE SEQUENCE [LARGE SCALE GENOMIC DNA]</scope>
    <source>
        <strain evidence="9">723</strain>
    </source>
</reference>
<dbReference type="GO" id="GO:0005737">
    <property type="term" value="C:cytoplasm"/>
    <property type="evidence" value="ECO:0007669"/>
    <property type="project" value="UniProtKB-SubCell"/>
</dbReference>
<evidence type="ECO:0000256" key="2">
    <source>
        <dbReference type="ARBA" id="ARBA00016956"/>
    </source>
</evidence>
<evidence type="ECO:0000256" key="6">
    <source>
        <dbReference type="HAMAP-Rule" id="MF_00050"/>
    </source>
</evidence>
<comment type="function">
    <text evidence="5 6">Associates with the EF-Tu.GDP complex and induces the exchange of GDP to GTP. It remains bound to the aminoacyl-tRNA.EF-Tu.GTP complex up to the GTP hydrolysis stage on the ribosome.</text>
</comment>
<dbReference type="OrthoDB" id="9808348at2"/>
<dbReference type="Gene3D" id="3.30.479.20">
    <property type="entry name" value="Elongation factor Ts, dimerisation domain"/>
    <property type="match status" value="2"/>
</dbReference>
<organism evidence="8 9">
    <name type="scientific">Mycoplasmopsis agassizii</name>
    <dbReference type="NCBI Taxonomy" id="33922"/>
    <lineage>
        <taxon>Bacteria</taxon>
        <taxon>Bacillati</taxon>
        <taxon>Mycoplasmatota</taxon>
        <taxon>Mycoplasmoidales</taxon>
        <taxon>Metamycoplasmataceae</taxon>
        <taxon>Mycoplasmopsis</taxon>
    </lineage>
</organism>
<dbReference type="AlphaFoldDB" id="A0A269TKT2"/>
<comment type="subcellular location">
    <subcellularLocation>
        <location evidence="6">Cytoplasm</location>
    </subcellularLocation>
</comment>
<dbReference type="InterPro" id="IPR036402">
    <property type="entry name" value="EF-Ts_dimer_sf"/>
</dbReference>
<evidence type="ECO:0000256" key="1">
    <source>
        <dbReference type="ARBA" id="ARBA00005532"/>
    </source>
</evidence>
<evidence type="ECO:0000313" key="9">
    <source>
        <dbReference type="Proteomes" id="UP000216943"/>
    </source>
</evidence>
<keyword evidence="6" id="KW-0963">Cytoplasm</keyword>
<dbReference type="InterPro" id="IPR001816">
    <property type="entry name" value="Transl_elong_EFTs/EF1B"/>
</dbReference>
<gene>
    <name evidence="6 8" type="primary">tsf</name>
    <name evidence="8" type="ORF">CJJ23_02485</name>
</gene>
<accession>A0A269TKT2</accession>
<dbReference type="InterPro" id="IPR009060">
    <property type="entry name" value="UBA-like_sf"/>
</dbReference>
<dbReference type="HAMAP" id="MF_00050">
    <property type="entry name" value="EF_Ts"/>
    <property type="match status" value="1"/>
</dbReference>
<sequence>MDASQKAQLVKELRERTGSGFLDVKKALEATNYDIEKAIEFLKDSGKAKAAKKAGRIAAEGLVSVVKNDKKVVIFEVNSETDFVATNKQFIDLVKNIGQALLASDFTNLESALAVKIDANTTILQATENATATIGEKISLRRAEFVNLEANQVAGIYTHANGRVSSLLLAEGTNETNARNVAMHIAAMNPEFLSKNEVPANRIEKLTAEFKESPSLKGKPEKIQENILNGMLNKALAEFTLLNQPFVMDQGFSVEKYLTDSSLKALKMKRFEVGEGIEKEVVDFAAEVAAQMKK</sequence>
<dbReference type="PANTHER" id="PTHR11741:SF0">
    <property type="entry name" value="ELONGATION FACTOR TS, MITOCHONDRIAL"/>
    <property type="match status" value="1"/>
</dbReference>
<dbReference type="CDD" id="cd14275">
    <property type="entry name" value="UBA_EF-Ts"/>
    <property type="match status" value="1"/>
</dbReference>
<dbReference type="SUPFAM" id="SSF46934">
    <property type="entry name" value="UBA-like"/>
    <property type="match status" value="1"/>
</dbReference>
<feature type="domain" description="Translation elongation factor EFTs/EF1B dimerisation" evidence="7">
    <location>
        <begin position="73"/>
        <end position="275"/>
    </location>
</feature>
<evidence type="ECO:0000256" key="5">
    <source>
        <dbReference type="ARBA" id="ARBA00025453"/>
    </source>
</evidence>
<dbReference type="Pfam" id="PF00889">
    <property type="entry name" value="EF_TS"/>
    <property type="match status" value="1"/>
</dbReference>
<comment type="similarity">
    <text evidence="1 6">Belongs to the EF-Ts family.</text>
</comment>
<dbReference type="EMBL" id="NQNY01000006">
    <property type="protein sequence ID" value="PAK21385.1"/>
    <property type="molecule type" value="Genomic_DNA"/>
</dbReference>
<evidence type="ECO:0000256" key="3">
    <source>
        <dbReference type="ARBA" id="ARBA00022768"/>
    </source>
</evidence>
<proteinExistence type="inferred from homology"/>
<dbReference type="Gene3D" id="1.10.286.20">
    <property type="match status" value="1"/>
</dbReference>
<protein>
    <recommendedName>
        <fullName evidence="2 6">Elongation factor Ts</fullName>
        <shortName evidence="6">EF-Ts</shortName>
    </recommendedName>
</protein>
<dbReference type="PROSITE" id="PS01126">
    <property type="entry name" value="EF_TS_1"/>
    <property type="match status" value="1"/>
</dbReference>
<comment type="caution">
    <text evidence="8">The sequence shown here is derived from an EMBL/GenBank/DDBJ whole genome shotgun (WGS) entry which is preliminary data.</text>
</comment>
<dbReference type="InterPro" id="IPR014039">
    <property type="entry name" value="Transl_elong_EFTs/EF1B_dimer"/>
</dbReference>
<dbReference type="Proteomes" id="UP000216943">
    <property type="component" value="Unassembled WGS sequence"/>
</dbReference>